<protein>
    <submittedName>
        <fullName evidence="2">Riboflavin biosynthesis protein RibD</fullName>
    </submittedName>
</protein>
<dbReference type="Proteomes" id="UP000649955">
    <property type="component" value="Unassembled WGS sequence"/>
</dbReference>
<dbReference type="PANTHER" id="PTHR38011:SF12">
    <property type="entry name" value="BIFUNCTIONAL DEAMINASE-REDUCTASE DOMAIN PROTEIN"/>
    <property type="match status" value="1"/>
</dbReference>
<name>A0ABQ3KEP0_9PSEU</name>
<gene>
    <name evidence="2" type="ORF">GCM10017567_40810</name>
</gene>
<dbReference type="PANTHER" id="PTHR38011">
    <property type="entry name" value="DIHYDROFOLATE REDUCTASE FAMILY PROTEIN (AFU_ORTHOLOGUE AFUA_8G06820)"/>
    <property type="match status" value="1"/>
</dbReference>
<accession>A0ABQ3KEP0</accession>
<dbReference type="InterPro" id="IPR002734">
    <property type="entry name" value="RibDG_C"/>
</dbReference>
<keyword evidence="3" id="KW-1185">Reference proteome</keyword>
<dbReference type="InterPro" id="IPR050765">
    <property type="entry name" value="Riboflavin_Biosynth_HTPR"/>
</dbReference>
<evidence type="ECO:0000259" key="1">
    <source>
        <dbReference type="Pfam" id="PF01872"/>
    </source>
</evidence>
<proteinExistence type="predicted"/>
<comment type="caution">
    <text evidence="2">The sequence shown here is derived from an EMBL/GenBank/DDBJ whole genome shotgun (WGS) entry which is preliminary data.</text>
</comment>
<evidence type="ECO:0000313" key="2">
    <source>
        <dbReference type="EMBL" id="GHG18340.1"/>
    </source>
</evidence>
<reference evidence="3" key="1">
    <citation type="journal article" date="2019" name="Int. J. Syst. Evol. Microbiol.">
        <title>The Global Catalogue of Microorganisms (GCM) 10K type strain sequencing project: providing services to taxonomists for standard genome sequencing and annotation.</title>
        <authorList>
            <consortium name="The Broad Institute Genomics Platform"/>
            <consortium name="The Broad Institute Genome Sequencing Center for Infectious Disease"/>
            <person name="Wu L."/>
            <person name="Ma J."/>
        </authorList>
    </citation>
    <scope>NUCLEOTIDE SEQUENCE [LARGE SCALE GENOMIC DNA]</scope>
    <source>
        <strain evidence="3">CGMCC 4.7680</strain>
    </source>
</reference>
<sequence>MATVHARMSMSLDGFVADRDGGTARLSDPAASSGSEWMTGLIRETGAVVLGRRSFDMAEDPDWYAGNYEFQVPIFVVTHTPPAVLPAENEHLTFTFVTDGIASAVKQARAAAGERAVKVIGASVVRQAVRAGLADELHVLIAPVLLGAGLPLFGDPELDGVTLRRTGVREVGPVTELRFQVLNPL</sequence>
<dbReference type="InterPro" id="IPR024072">
    <property type="entry name" value="DHFR-like_dom_sf"/>
</dbReference>
<dbReference type="Gene3D" id="3.40.430.10">
    <property type="entry name" value="Dihydrofolate Reductase, subunit A"/>
    <property type="match status" value="1"/>
</dbReference>
<dbReference type="Pfam" id="PF01872">
    <property type="entry name" value="RibD_C"/>
    <property type="match status" value="1"/>
</dbReference>
<dbReference type="EMBL" id="BNAW01000017">
    <property type="protein sequence ID" value="GHG18340.1"/>
    <property type="molecule type" value="Genomic_DNA"/>
</dbReference>
<dbReference type="SUPFAM" id="SSF53597">
    <property type="entry name" value="Dihydrofolate reductase-like"/>
    <property type="match status" value="1"/>
</dbReference>
<dbReference type="RefSeq" id="WP_191312354.1">
    <property type="nucleotide sequence ID" value="NZ_BNAW01000017.1"/>
</dbReference>
<evidence type="ECO:0000313" key="3">
    <source>
        <dbReference type="Proteomes" id="UP000649955"/>
    </source>
</evidence>
<organism evidence="2 3">
    <name type="scientific">Amycolatopsis bullii</name>
    <dbReference type="NCBI Taxonomy" id="941987"/>
    <lineage>
        <taxon>Bacteria</taxon>
        <taxon>Bacillati</taxon>
        <taxon>Actinomycetota</taxon>
        <taxon>Actinomycetes</taxon>
        <taxon>Pseudonocardiales</taxon>
        <taxon>Pseudonocardiaceae</taxon>
        <taxon>Amycolatopsis</taxon>
    </lineage>
</organism>
<feature type="domain" description="Bacterial bifunctional deaminase-reductase C-terminal" evidence="1">
    <location>
        <begin position="3"/>
        <end position="174"/>
    </location>
</feature>